<dbReference type="EMBL" id="HBUF01436523">
    <property type="protein sequence ID" value="CAG6742531.1"/>
    <property type="molecule type" value="Transcribed_RNA"/>
</dbReference>
<reference evidence="2" key="1">
    <citation type="submission" date="2021-05" db="EMBL/GenBank/DDBJ databases">
        <authorList>
            <person name="Alioto T."/>
            <person name="Alioto T."/>
            <person name="Gomez Garrido J."/>
        </authorList>
    </citation>
    <scope>NUCLEOTIDE SEQUENCE</scope>
</reference>
<name>A0A8D8Z9Y7_9HEMI</name>
<proteinExistence type="predicted"/>
<sequence length="157" mass="17642">MASSTGHLSVVSIALVLLHELLPVMSADVPAAKLESHGKTAPSEGRPVNRRQSLLELDRLLYAYPNDSLDIDGRFSADAHYKKYYECYCNDTMDLFQVTLPCDELMNNTIQAKEEANRVILHNAGIEDSTANNYCLYDLSMKCTLKVYYECKPTSVR</sequence>
<evidence type="ECO:0000256" key="1">
    <source>
        <dbReference type="SAM" id="SignalP"/>
    </source>
</evidence>
<organism evidence="2">
    <name type="scientific">Cacopsylla melanoneura</name>
    <dbReference type="NCBI Taxonomy" id="428564"/>
    <lineage>
        <taxon>Eukaryota</taxon>
        <taxon>Metazoa</taxon>
        <taxon>Ecdysozoa</taxon>
        <taxon>Arthropoda</taxon>
        <taxon>Hexapoda</taxon>
        <taxon>Insecta</taxon>
        <taxon>Pterygota</taxon>
        <taxon>Neoptera</taxon>
        <taxon>Paraneoptera</taxon>
        <taxon>Hemiptera</taxon>
        <taxon>Sternorrhyncha</taxon>
        <taxon>Psylloidea</taxon>
        <taxon>Psyllidae</taxon>
        <taxon>Psyllinae</taxon>
        <taxon>Cacopsylla</taxon>
    </lineage>
</organism>
<accession>A0A8D8Z9Y7</accession>
<keyword evidence="1" id="KW-0732">Signal</keyword>
<evidence type="ECO:0000313" key="2">
    <source>
        <dbReference type="EMBL" id="CAG6742531.1"/>
    </source>
</evidence>
<dbReference type="AlphaFoldDB" id="A0A8D8Z9Y7"/>
<protein>
    <submittedName>
        <fullName evidence="2">Uncharacterized protein</fullName>
    </submittedName>
</protein>
<feature type="signal peptide" evidence="1">
    <location>
        <begin position="1"/>
        <end position="26"/>
    </location>
</feature>
<feature type="chain" id="PRO_5034754080" evidence="1">
    <location>
        <begin position="27"/>
        <end position="157"/>
    </location>
</feature>